<evidence type="ECO:0000313" key="1">
    <source>
        <dbReference type="EMBL" id="CAI6374960.1"/>
    </source>
</evidence>
<sequence length="73" mass="8428">MLLLLKQNPTDCHLPIIQVLYMWPGMFGTRYCSQSSKMNTMLDLLRNEEEDEDGNIQHCLGGLNKLYPKLNLS</sequence>
<dbReference type="AlphaFoldDB" id="A0AAV0Y285"/>
<keyword evidence="2" id="KW-1185">Reference proteome</keyword>
<gene>
    <name evidence="1" type="ORF">MEUPH1_LOCUS28525</name>
</gene>
<name>A0AAV0Y285_9HEMI</name>
<accession>A0AAV0Y285</accession>
<evidence type="ECO:0000313" key="2">
    <source>
        <dbReference type="Proteomes" id="UP001160148"/>
    </source>
</evidence>
<reference evidence="1 2" key="1">
    <citation type="submission" date="2023-01" db="EMBL/GenBank/DDBJ databases">
        <authorList>
            <person name="Whitehead M."/>
        </authorList>
    </citation>
    <scope>NUCLEOTIDE SEQUENCE [LARGE SCALE GENOMIC DNA]</scope>
</reference>
<comment type="caution">
    <text evidence="1">The sequence shown here is derived from an EMBL/GenBank/DDBJ whole genome shotgun (WGS) entry which is preliminary data.</text>
</comment>
<organism evidence="1 2">
    <name type="scientific">Macrosiphum euphorbiae</name>
    <name type="common">potato aphid</name>
    <dbReference type="NCBI Taxonomy" id="13131"/>
    <lineage>
        <taxon>Eukaryota</taxon>
        <taxon>Metazoa</taxon>
        <taxon>Ecdysozoa</taxon>
        <taxon>Arthropoda</taxon>
        <taxon>Hexapoda</taxon>
        <taxon>Insecta</taxon>
        <taxon>Pterygota</taxon>
        <taxon>Neoptera</taxon>
        <taxon>Paraneoptera</taxon>
        <taxon>Hemiptera</taxon>
        <taxon>Sternorrhyncha</taxon>
        <taxon>Aphidomorpha</taxon>
        <taxon>Aphidoidea</taxon>
        <taxon>Aphididae</taxon>
        <taxon>Macrosiphini</taxon>
        <taxon>Macrosiphum</taxon>
    </lineage>
</organism>
<dbReference type="Proteomes" id="UP001160148">
    <property type="component" value="Unassembled WGS sequence"/>
</dbReference>
<dbReference type="EMBL" id="CARXXK010001250">
    <property type="protein sequence ID" value="CAI6374960.1"/>
    <property type="molecule type" value="Genomic_DNA"/>
</dbReference>
<protein>
    <submittedName>
        <fullName evidence="1">Uncharacterized protein</fullName>
    </submittedName>
</protein>
<proteinExistence type="predicted"/>